<dbReference type="Gene3D" id="1.10.167.10">
    <property type="entry name" value="Regulator of G-protein Signalling 4, domain 2"/>
    <property type="match status" value="1"/>
</dbReference>
<sequence length="561" mass="64596">MASVDCQHYVNLYLNIECWKTSVCEHLCALELERIHHIQQENDLSMPDMCHDYFSSHDLSVHKAEADVIYEQYLSEKANPRVQIDDSIVKRLILRMRSEKLNENWFDETQKVLFTILKENELFLPSFRRSIWYIRLLGELDLLKDFSRLDDDDSQSLDDVSLTYIDQIESCGSSSSCSQSPISSLNPSPNHSRNSSLTLQSFNLVAHITGNGNRSHAIYKVSVSKKSYSGHEEMWFVFRRYSEFHDFHITIVSKFLDLASVPFPSKKMLNNLAAWFLERRMNELNEWLASMLRPSTLQSHPGLQELIFRFLDHTSYQSTQGQGNLAKRVEESLVAPLRVGVKSVSSAVKSVPDTVFNTVDGVVDGLYKKLVKHTPGVRYSAHNNNDLSQKGSIDVEGEENIPLRIVLLLMDEVFDLRSKDKWFRRSIVLFLRQILKAMFGDIVNRRIVDFVEYMTSPEQVAQYVKTFKESIWPNGVLESNITYRDKDIALRTKVAARTCMLASISDEFRAILGSQTTYRGVLNVYDCVQWKPLNKRVIYVLLNGLLEAMFSTQSKIPSLLR</sequence>
<dbReference type="InterPro" id="IPR036305">
    <property type="entry name" value="RGS_sf"/>
</dbReference>
<dbReference type="OrthoDB" id="5772781at2759"/>
<dbReference type="EMBL" id="SEYY01014337">
    <property type="protein sequence ID" value="KAB7500331.1"/>
    <property type="molecule type" value="Genomic_DNA"/>
</dbReference>
<evidence type="ECO:0000313" key="4">
    <source>
        <dbReference type="Proteomes" id="UP000326759"/>
    </source>
</evidence>
<reference evidence="3 4" key="1">
    <citation type="journal article" date="2019" name="PLoS Biol.">
        <title>Sex chromosomes control vertical transmission of feminizing Wolbachia symbionts in an isopod.</title>
        <authorList>
            <person name="Becking T."/>
            <person name="Chebbi M.A."/>
            <person name="Giraud I."/>
            <person name="Moumen B."/>
            <person name="Laverre T."/>
            <person name="Caubet Y."/>
            <person name="Peccoud J."/>
            <person name="Gilbert C."/>
            <person name="Cordaux R."/>
        </authorList>
    </citation>
    <scope>NUCLEOTIDE SEQUENCE [LARGE SCALE GENOMIC DNA]</scope>
    <source>
        <strain evidence="3">ANa2</strain>
        <tissue evidence="3">Whole body excluding digestive tract and cuticle</tissue>
    </source>
</reference>
<dbReference type="Proteomes" id="UP000326759">
    <property type="component" value="Unassembled WGS sequence"/>
</dbReference>
<dbReference type="InterPro" id="IPR013937">
    <property type="entry name" value="Sorting_nexin_C"/>
</dbReference>
<dbReference type="Pfam" id="PF00615">
    <property type="entry name" value="RGS"/>
    <property type="match status" value="1"/>
</dbReference>
<feature type="compositionally biased region" description="Low complexity" evidence="1">
    <location>
        <begin position="171"/>
        <end position="192"/>
    </location>
</feature>
<dbReference type="GO" id="GO:0035091">
    <property type="term" value="F:phosphatidylinositol binding"/>
    <property type="evidence" value="ECO:0007669"/>
    <property type="project" value="InterPro"/>
</dbReference>
<dbReference type="PANTHER" id="PTHR22775:SF3">
    <property type="entry name" value="SORTING NEXIN-13"/>
    <property type="match status" value="1"/>
</dbReference>
<organism evidence="3 4">
    <name type="scientific">Armadillidium nasatum</name>
    <dbReference type="NCBI Taxonomy" id="96803"/>
    <lineage>
        <taxon>Eukaryota</taxon>
        <taxon>Metazoa</taxon>
        <taxon>Ecdysozoa</taxon>
        <taxon>Arthropoda</taxon>
        <taxon>Crustacea</taxon>
        <taxon>Multicrustacea</taxon>
        <taxon>Malacostraca</taxon>
        <taxon>Eumalacostraca</taxon>
        <taxon>Peracarida</taxon>
        <taxon>Isopoda</taxon>
        <taxon>Oniscidea</taxon>
        <taxon>Crinocheta</taxon>
        <taxon>Armadillidiidae</taxon>
        <taxon>Armadillidium</taxon>
    </lineage>
</organism>
<name>A0A5N5T1H2_9CRUS</name>
<dbReference type="InterPro" id="IPR044926">
    <property type="entry name" value="RGS_subdomain_2"/>
</dbReference>
<dbReference type="InterPro" id="IPR036871">
    <property type="entry name" value="PX_dom_sf"/>
</dbReference>
<dbReference type="SUPFAM" id="SSF64268">
    <property type="entry name" value="PX domain"/>
    <property type="match status" value="1"/>
</dbReference>
<dbReference type="InterPro" id="IPR016137">
    <property type="entry name" value="RGS"/>
</dbReference>
<evidence type="ECO:0000256" key="1">
    <source>
        <dbReference type="SAM" id="MobiDB-lite"/>
    </source>
</evidence>
<feature type="region of interest" description="Disordered" evidence="1">
    <location>
        <begin position="171"/>
        <end position="194"/>
    </location>
</feature>
<protein>
    <submittedName>
        <fullName evidence="3">Sorting nexin-13</fullName>
    </submittedName>
</protein>
<feature type="domain" description="PX" evidence="2">
    <location>
        <begin position="197"/>
        <end position="318"/>
    </location>
</feature>
<comment type="caution">
    <text evidence="3">The sequence shown here is derived from an EMBL/GenBank/DDBJ whole genome shotgun (WGS) entry which is preliminary data.</text>
</comment>
<dbReference type="AlphaFoldDB" id="A0A5N5T1H2"/>
<dbReference type="PANTHER" id="PTHR22775">
    <property type="entry name" value="SORTING NEXIN"/>
    <property type="match status" value="1"/>
</dbReference>
<dbReference type="Pfam" id="PF08628">
    <property type="entry name" value="Nexin_C"/>
    <property type="match status" value="1"/>
</dbReference>
<dbReference type="PROSITE" id="PS50195">
    <property type="entry name" value="PX"/>
    <property type="match status" value="1"/>
</dbReference>
<dbReference type="InterPro" id="IPR001683">
    <property type="entry name" value="PX_dom"/>
</dbReference>
<evidence type="ECO:0000313" key="3">
    <source>
        <dbReference type="EMBL" id="KAB7500331.1"/>
    </source>
</evidence>
<dbReference type="SUPFAM" id="SSF48097">
    <property type="entry name" value="Regulator of G-protein signaling, RGS"/>
    <property type="match status" value="1"/>
</dbReference>
<keyword evidence="4" id="KW-1185">Reference proteome</keyword>
<gene>
    <name evidence="3" type="ORF">Anas_12961</name>
</gene>
<dbReference type="Gene3D" id="3.30.1520.10">
    <property type="entry name" value="Phox-like domain"/>
    <property type="match status" value="1"/>
</dbReference>
<evidence type="ECO:0000259" key="2">
    <source>
        <dbReference type="PROSITE" id="PS50195"/>
    </source>
</evidence>
<accession>A0A5N5T1H2</accession>
<dbReference type="GO" id="GO:0005769">
    <property type="term" value="C:early endosome"/>
    <property type="evidence" value="ECO:0007669"/>
    <property type="project" value="TreeGrafter"/>
</dbReference>
<dbReference type="Pfam" id="PF00787">
    <property type="entry name" value="PX"/>
    <property type="match status" value="1"/>
</dbReference>
<proteinExistence type="predicted"/>
<dbReference type="SMART" id="SM00312">
    <property type="entry name" value="PX"/>
    <property type="match status" value="1"/>
</dbReference>